<name>A0A9N8W662_9GLOM</name>
<proteinExistence type="predicted"/>
<accession>A0A9N8W662</accession>
<feature type="region of interest" description="Disordered" evidence="1">
    <location>
        <begin position="495"/>
        <end position="515"/>
    </location>
</feature>
<feature type="compositionally biased region" description="Polar residues" evidence="1">
    <location>
        <begin position="324"/>
        <end position="333"/>
    </location>
</feature>
<evidence type="ECO:0000256" key="1">
    <source>
        <dbReference type="SAM" id="MobiDB-lite"/>
    </source>
</evidence>
<feature type="region of interest" description="Disordered" evidence="1">
    <location>
        <begin position="347"/>
        <end position="424"/>
    </location>
</feature>
<feature type="region of interest" description="Disordered" evidence="1">
    <location>
        <begin position="323"/>
        <end position="342"/>
    </location>
</feature>
<reference evidence="2" key="1">
    <citation type="submission" date="2021-06" db="EMBL/GenBank/DDBJ databases">
        <authorList>
            <person name="Kallberg Y."/>
            <person name="Tangrot J."/>
            <person name="Rosling A."/>
        </authorList>
    </citation>
    <scope>NUCLEOTIDE SEQUENCE</scope>
    <source>
        <strain evidence="2">MT106</strain>
    </source>
</reference>
<evidence type="ECO:0000313" key="3">
    <source>
        <dbReference type="Proteomes" id="UP000789831"/>
    </source>
</evidence>
<feature type="compositionally biased region" description="Polar residues" evidence="1">
    <location>
        <begin position="413"/>
        <end position="424"/>
    </location>
</feature>
<keyword evidence="3" id="KW-1185">Reference proteome</keyword>
<organism evidence="2 3">
    <name type="scientific">Ambispora gerdemannii</name>
    <dbReference type="NCBI Taxonomy" id="144530"/>
    <lineage>
        <taxon>Eukaryota</taxon>
        <taxon>Fungi</taxon>
        <taxon>Fungi incertae sedis</taxon>
        <taxon>Mucoromycota</taxon>
        <taxon>Glomeromycotina</taxon>
        <taxon>Glomeromycetes</taxon>
        <taxon>Archaeosporales</taxon>
        <taxon>Ambisporaceae</taxon>
        <taxon>Ambispora</taxon>
    </lineage>
</organism>
<feature type="compositionally biased region" description="Low complexity" evidence="1">
    <location>
        <begin position="347"/>
        <end position="381"/>
    </location>
</feature>
<sequence length="695" mass="78086">MSLPKEPTTITYRLEKFSRWPSPYRSVDSNNTTTISINHSSSSINANNDQTALPWFHYCQPNIMLKLENMYPPNVLGGGGEPIFTVYDDRGSILEQFNASYKYAATTKAKMGLRSPIIGIKYSETEVDGIGRTTEKIIKIQIRFRNAEDYELCSSIFGRYITKKDALTTTAATAGSSISAAGAQNSNEIQMSAHGNNTINNSYSQAFSSSGSSSAINQSIQHQEFLQQQQMPFMPSRAQPTRAPLICVPSYELAKHTNHNINNQFNNSRESSISGNHHQNIQLSLSKQQNTVSFVSNNNDNNLSNNKTNSIQSSNQSNILQQQYQDRGSNGTQFDPAFNPQLQPQQNYQLSSSQSFPQQQQSTPSNNNNNFYQPQNQNTYPTRQQRSIASDVSPDVSIVNNQNDNNNNHRQESSGNNSNTIESQQKTVEVVSLLSPSPAVASIKKEQRELSLVDLTIDDEVSPDDLFNNNNYQTQQQQKTQEYQMKSSNEIPLAPNLISTESSPSCPPPPTTPIFAQELENNNYATEKRQYPISYPDKKFSPDRQKLFAQNPRSPEPQPQLKAKQPQTDVFFIDAEDEQRNFPFPASTSDMSNITSSFHHQHPARQLNIASSSSHAAAADSTIGSLRKQDISSRFATIQERQQIIPNNNNPIPDDDDTLEEWLVNILKDPEFSDLVSRVDKFWKARFMVDDMLTK</sequence>
<dbReference type="EMBL" id="CAJVPL010000269">
    <property type="protein sequence ID" value="CAG8476409.1"/>
    <property type="molecule type" value="Genomic_DNA"/>
</dbReference>
<comment type="caution">
    <text evidence="2">The sequence shown here is derived from an EMBL/GenBank/DDBJ whole genome shotgun (WGS) entry which is preliminary data.</text>
</comment>
<dbReference type="OrthoDB" id="2450032at2759"/>
<protein>
    <submittedName>
        <fullName evidence="2">9013_t:CDS:1</fullName>
    </submittedName>
</protein>
<dbReference type="Proteomes" id="UP000789831">
    <property type="component" value="Unassembled WGS sequence"/>
</dbReference>
<evidence type="ECO:0000313" key="2">
    <source>
        <dbReference type="EMBL" id="CAG8476409.1"/>
    </source>
</evidence>
<gene>
    <name evidence="2" type="ORF">AGERDE_LOCUS3002</name>
</gene>
<dbReference type="AlphaFoldDB" id="A0A9N8W662"/>